<accession>A0ABT7HIH7</accession>
<evidence type="ECO:0000259" key="2">
    <source>
        <dbReference type="Pfam" id="PF05658"/>
    </source>
</evidence>
<keyword evidence="1" id="KW-0175">Coiled coil</keyword>
<organism evidence="3 4">
    <name type="scientific">Sneathia sanguinegens</name>
    <dbReference type="NCBI Taxonomy" id="40543"/>
    <lineage>
        <taxon>Bacteria</taxon>
        <taxon>Fusobacteriati</taxon>
        <taxon>Fusobacteriota</taxon>
        <taxon>Fusobacteriia</taxon>
        <taxon>Fusobacteriales</taxon>
        <taxon>Leptotrichiaceae</taxon>
        <taxon>Sneathia</taxon>
    </lineage>
</organism>
<protein>
    <recommendedName>
        <fullName evidence="2">Trimeric autotransporter adhesin YadA-like head domain-containing protein</fullName>
    </recommendedName>
</protein>
<feature type="domain" description="Trimeric autotransporter adhesin YadA-like head" evidence="2">
    <location>
        <begin position="78"/>
        <end position="100"/>
    </location>
</feature>
<sequence>MKKTFLIILSILSTIIYSEETKGYEVGGGSASGNDAIAIGKNSKANEQYSIAIGKDASTNNATTPKDKKENKEIISDKAIAIGYSSKTIGREGVAIGSSAEVVGQEGIAIGNSSSSESTAVAIGGLADATKGTSVAIGYMSKADEAMTVSVGRISKKDGFTRRIVNVGDGINPNDAPTMRQLVYATAIQVSADKTSNMAYLSKDGNNNVTHVGFNVLKIYGKNGISTEVNNKGEITISLKNTSMNGIDKETIKKIDDSLSKSDLAINGISNAVAIANLIQTYGHNLSAAYGYYGGSHSVAIGFTGVEGKLGYKLSGSLNNKGNLALGLGISVNLDKKNNEDLRKIVKEQKKEIDELKEKYDKLIEILKSLH</sequence>
<proteinExistence type="predicted"/>
<dbReference type="CDD" id="cd12820">
    <property type="entry name" value="LbR_YadA-like"/>
    <property type="match status" value="1"/>
</dbReference>
<feature type="domain" description="Trimeric autotransporter adhesin YadA-like head" evidence="2">
    <location>
        <begin position="31"/>
        <end position="57"/>
    </location>
</feature>
<evidence type="ECO:0000313" key="4">
    <source>
        <dbReference type="Proteomes" id="UP001225134"/>
    </source>
</evidence>
<dbReference type="Gene3D" id="3.30.1300.30">
    <property type="entry name" value="GSPII I/J protein-like"/>
    <property type="match status" value="1"/>
</dbReference>
<evidence type="ECO:0000256" key="1">
    <source>
        <dbReference type="SAM" id="Coils"/>
    </source>
</evidence>
<comment type="caution">
    <text evidence="3">The sequence shown here is derived from an EMBL/GenBank/DDBJ whole genome shotgun (WGS) entry which is preliminary data.</text>
</comment>
<reference evidence="3 4" key="1">
    <citation type="submission" date="2023-06" db="EMBL/GenBank/DDBJ databases">
        <title>Antibody response to the Sneathia vaginalis cytopathogenic toxin A during pregnancy.</title>
        <authorList>
            <person name="Mccoy Z.T."/>
            <person name="Serrano M.G."/>
            <person name="Spaine K."/>
            <person name="Edwards D.J."/>
            <person name="Buck G.A."/>
            <person name="Jefferson K."/>
        </authorList>
    </citation>
    <scope>NUCLEOTIDE SEQUENCE [LARGE SCALE GENOMIC DNA]</scope>
    <source>
        <strain evidence="3 4">CCUG 42621</strain>
    </source>
</reference>
<keyword evidence="4" id="KW-1185">Reference proteome</keyword>
<dbReference type="EMBL" id="JASSPP010000002">
    <property type="protein sequence ID" value="MDK9580318.1"/>
    <property type="molecule type" value="Genomic_DNA"/>
</dbReference>
<evidence type="ECO:0000313" key="3">
    <source>
        <dbReference type="EMBL" id="MDK9580318.1"/>
    </source>
</evidence>
<feature type="coiled-coil region" evidence="1">
    <location>
        <begin position="332"/>
        <end position="366"/>
    </location>
</feature>
<dbReference type="SUPFAM" id="SSF101967">
    <property type="entry name" value="Adhesin YadA, collagen-binding domain"/>
    <property type="match status" value="1"/>
</dbReference>
<name>A0ABT7HIH7_9FUSO</name>
<dbReference type="InterPro" id="IPR045584">
    <property type="entry name" value="Pilin-like"/>
</dbReference>
<gene>
    <name evidence="3" type="ORF">QQA45_02130</name>
</gene>
<dbReference type="InterPro" id="IPR011049">
    <property type="entry name" value="Serralysin-like_metalloprot_C"/>
</dbReference>
<dbReference type="RefSeq" id="WP_285152682.1">
    <property type="nucleotide sequence ID" value="NZ_JASSPP010000002.1"/>
</dbReference>
<dbReference type="Proteomes" id="UP001225134">
    <property type="component" value="Unassembled WGS sequence"/>
</dbReference>
<dbReference type="Pfam" id="PF05658">
    <property type="entry name" value="YadA_head"/>
    <property type="match status" value="2"/>
</dbReference>
<dbReference type="SUPFAM" id="SSF54523">
    <property type="entry name" value="Pili subunits"/>
    <property type="match status" value="1"/>
</dbReference>
<dbReference type="Gene3D" id="2.150.10.10">
    <property type="entry name" value="Serralysin-like metalloprotease, C-terminal"/>
    <property type="match status" value="1"/>
</dbReference>
<dbReference type="InterPro" id="IPR008640">
    <property type="entry name" value="Adhesin_Head_dom"/>
</dbReference>